<evidence type="ECO:0000313" key="4">
    <source>
        <dbReference type="EMBL" id="KPL84823.1"/>
    </source>
</evidence>
<keyword evidence="1" id="KW-0808">Transferase</keyword>
<dbReference type="PANTHER" id="PTHR43877">
    <property type="entry name" value="AMINOALKYLPHOSPHONATE N-ACETYLTRANSFERASE-RELATED-RELATED"/>
    <property type="match status" value="1"/>
</dbReference>
<dbReference type="Proteomes" id="UP000050544">
    <property type="component" value="Unassembled WGS sequence"/>
</dbReference>
<accession>A0A0P6XQV5</accession>
<evidence type="ECO:0000256" key="1">
    <source>
        <dbReference type="ARBA" id="ARBA00022679"/>
    </source>
</evidence>
<dbReference type="PROSITE" id="PS51186">
    <property type="entry name" value="GNAT"/>
    <property type="match status" value="1"/>
</dbReference>
<name>A0A0P6XQV5_9CHLR</name>
<comment type="caution">
    <text evidence="4">The sequence shown here is derived from an EMBL/GenBank/DDBJ whole genome shotgun (WGS) entry which is preliminary data.</text>
</comment>
<keyword evidence="5" id="KW-1185">Reference proteome</keyword>
<dbReference type="InterPro" id="IPR016181">
    <property type="entry name" value="Acyl_CoA_acyltransferase"/>
</dbReference>
<dbReference type="EMBL" id="LGKO01000002">
    <property type="protein sequence ID" value="KPL84823.1"/>
    <property type="molecule type" value="Genomic_DNA"/>
</dbReference>
<gene>
    <name evidence="4" type="ORF">SE15_05875</name>
</gene>
<evidence type="ECO:0000259" key="3">
    <source>
        <dbReference type="PROSITE" id="PS51186"/>
    </source>
</evidence>
<dbReference type="Gene3D" id="3.40.630.30">
    <property type="match status" value="1"/>
</dbReference>
<reference evidence="4 5" key="1">
    <citation type="submission" date="2015-07" db="EMBL/GenBank/DDBJ databases">
        <title>Whole genome sequence of Thermanaerothrix daxensis DSM 23592.</title>
        <authorList>
            <person name="Hemp J."/>
            <person name="Ward L.M."/>
            <person name="Pace L.A."/>
            <person name="Fischer W.W."/>
        </authorList>
    </citation>
    <scope>NUCLEOTIDE SEQUENCE [LARGE SCALE GENOMIC DNA]</scope>
    <source>
        <strain evidence="4 5">GNS-1</strain>
    </source>
</reference>
<organism evidence="4 5">
    <name type="scientific">Thermanaerothrix daxensis</name>
    <dbReference type="NCBI Taxonomy" id="869279"/>
    <lineage>
        <taxon>Bacteria</taxon>
        <taxon>Bacillati</taxon>
        <taxon>Chloroflexota</taxon>
        <taxon>Anaerolineae</taxon>
        <taxon>Anaerolineales</taxon>
        <taxon>Anaerolineaceae</taxon>
        <taxon>Thermanaerothrix</taxon>
    </lineage>
</organism>
<dbReference type="SUPFAM" id="SSF55729">
    <property type="entry name" value="Acyl-CoA N-acyltransferases (Nat)"/>
    <property type="match status" value="1"/>
</dbReference>
<protein>
    <recommendedName>
        <fullName evidence="3">N-acetyltransferase domain-containing protein</fullName>
    </recommendedName>
</protein>
<dbReference type="CDD" id="cd04301">
    <property type="entry name" value="NAT_SF"/>
    <property type="match status" value="1"/>
</dbReference>
<sequence length="139" mass="15976">MISILPFSPEDYEDAMALWKDSPGIGLSQADSLEAITEFLERNPGLNWVAKLNKQLVGTLLCGYDGRRAYLYHLAVHPEYRRQGIGRALVERCLERLKEMRVEKAHLFVYADNQEAVAFWKATGWYPRPELIIMSFNVS</sequence>
<feature type="domain" description="N-acetyltransferase" evidence="3">
    <location>
        <begin position="2"/>
        <end position="139"/>
    </location>
</feature>
<dbReference type="PANTHER" id="PTHR43877:SF1">
    <property type="entry name" value="ACETYLTRANSFERASE"/>
    <property type="match status" value="1"/>
</dbReference>
<dbReference type="OrthoDB" id="1821130at2"/>
<dbReference type="AlphaFoldDB" id="A0A0P6XQV5"/>
<dbReference type="InterPro" id="IPR050832">
    <property type="entry name" value="Bact_Acetyltransf"/>
</dbReference>
<dbReference type="InterPro" id="IPR000182">
    <property type="entry name" value="GNAT_dom"/>
</dbReference>
<proteinExistence type="predicted"/>
<dbReference type="Pfam" id="PF00583">
    <property type="entry name" value="Acetyltransf_1"/>
    <property type="match status" value="1"/>
</dbReference>
<dbReference type="GO" id="GO:0016747">
    <property type="term" value="F:acyltransferase activity, transferring groups other than amino-acyl groups"/>
    <property type="evidence" value="ECO:0007669"/>
    <property type="project" value="InterPro"/>
</dbReference>
<evidence type="ECO:0000256" key="2">
    <source>
        <dbReference type="ARBA" id="ARBA00023315"/>
    </source>
</evidence>
<evidence type="ECO:0000313" key="5">
    <source>
        <dbReference type="Proteomes" id="UP000050544"/>
    </source>
</evidence>
<keyword evidence="2" id="KW-0012">Acyltransferase</keyword>
<dbReference type="STRING" id="869279.SE15_05875"/>